<evidence type="ECO:0000313" key="3">
    <source>
        <dbReference type="Proteomes" id="UP000602532"/>
    </source>
</evidence>
<evidence type="ECO:0000313" key="2">
    <source>
        <dbReference type="EMBL" id="MBD8024879.1"/>
    </source>
</evidence>
<keyword evidence="1" id="KW-0812">Transmembrane</keyword>
<evidence type="ECO:0000256" key="1">
    <source>
        <dbReference type="SAM" id="Phobius"/>
    </source>
</evidence>
<keyword evidence="3" id="KW-1185">Reference proteome</keyword>
<keyword evidence="1" id="KW-1133">Transmembrane helix</keyword>
<organism evidence="2 3">
    <name type="scientific">Microbacterium gallinarum</name>
    <dbReference type="NCBI Taxonomy" id="2762209"/>
    <lineage>
        <taxon>Bacteria</taxon>
        <taxon>Bacillati</taxon>
        <taxon>Actinomycetota</taxon>
        <taxon>Actinomycetes</taxon>
        <taxon>Micrococcales</taxon>
        <taxon>Microbacteriaceae</taxon>
        <taxon>Microbacterium</taxon>
    </lineage>
</organism>
<accession>A0ABR8X6G7</accession>
<dbReference type="EMBL" id="JACSPM010000007">
    <property type="protein sequence ID" value="MBD8024879.1"/>
    <property type="molecule type" value="Genomic_DNA"/>
</dbReference>
<proteinExistence type="predicted"/>
<keyword evidence="1" id="KW-0472">Membrane</keyword>
<reference evidence="2 3" key="1">
    <citation type="submission" date="2020-08" db="EMBL/GenBank/DDBJ databases">
        <title>A Genomic Blueprint of the Chicken Gut Microbiome.</title>
        <authorList>
            <person name="Gilroy R."/>
            <person name="Ravi A."/>
            <person name="Getino M."/>
            <person name="Pursley I."/>
            <person name="Horton D.L."/>
            <person name="Alikhan N.-F."/>
            <person name="Baker D."/>
            <person name="Gharbi K."/>
            <person name="Hall N."/>
            <person name="Watson M."/>
            <person name="Adriaenssens E.M."/>
            <person name="Foster-Nyarko E."/>
            <person name="Jarju S."/>
            <person name="Secka A."/>
            <person name="Antonio M."/>
            <person name="Oren A."/>
            <person name="Chaudhuri R."/>
            <person name="La Ragione R.M."/>
            <person name="Hildebrand F."/>
            <person name="Pallen M.J."/>
        </authorList>
    </citation>
    <scope>NUCLEOTIDE SEQUENCE [LARGE SCALE GENOMIC DNA]</scope>
    <source>
        <strain evidence="2 3">Sa1CUA4</strain>
    </source>
</reference>
<feature type="transmembrane region" description="Helical" evidence="1">
    <location>
        <begin position="23"/>
        <end position="46"/>
    </location>
</feature>
<name>A0ABR8X6G7_9MICO</name>
<sequence length="121" mass="12678">MVSADFFPPDDPGFGSPSIPAEFSVVFALFVIVVLVGIGFSIYVGVRKYAILKQAGHDPLTVDAALAAKVVDSDLLRPGAAVDAGPARSLEERLSEVDTLHARGVISDDERAAARASILRG</sequence>
<comment type="caution">
    <text evidence="2">The sequence shown here is derived from an EMBL/GenBank/DDBJ whole genome shotgun (WGS) entry which is preliminary data.</text>
</comment>
<gene>
    <name evidence="2" type="ORF">H9622_14945</name>
</gene>
<protein>
    <submittedName>
        <fullName evidence="2">SHOCT domain-containing protein</fullName>
    </submittedName>
</protein>
<dbReference type="RefSeq" id="WP_191767221.1">
    <property type="nucleotide sequence ID" value="NZ_JACSPM010000007.1"/>
</dbReference>
<dbReference type="Proteomes" id="UP000602532">
    <property type="component" value="Unassembled WGS sequence"/>
</dbReference>